<evidence type="ECO:0000313" key="3">
    <source>
        <dbReference type="Proteomes" id="UP000181790"/>
    </source>
</evidence>
<dbReference type="EMBL" id="MORL01000002">
    <property type="protein sequence ID" value="OIN60198.1"/>
    <property type="molecule type" value="Genomic_DNA"/>
</dbReference>
<evidence type="ECO:0000259" key="1">
    <source>
        <dbReference type="PROSITE" id="PS50213"/>
    </source>
</evidence>
<gene>
    <name evidence="2" type="ORF">BLX24_05020</name>
</gene>
<feature type="domain" description="FAS1" evidence="1">
    <location>
        <begin position="39"/>
        <end position="175"/>
    </location>
</feature>
<name>A0A1S2VQY1_9BACT</name>
<dbReference type="OrthoDB" id="1119934at2"/>
<dbReference type="PROSITE" id="PS51257">
    <property type="entry name" value="PROKAR_LIPOPROTEIN"/>
    <property type="match status" value="1"/>
</dbReference>
<dbReference type="PANTHER" id="PTHR10900">
    <property type="entry name" value="PERIOSTIN-RELATED"/>
    <property type="match status" value="1"/>
</dbReference>
<evidence type="ECO:0000313" key="2">
    <source>
        <dbReference type="EMBL" id="OIN60198.1"/>
    </source>
</evidence>
<organism evidence="2 3">
    <name type="scientific">Arsenicibacter rosenii</name>
    <dbReference type="NCBI Taxonomy" id="1750698"/>
    <lineage>
        <taxon>Bacteria</taxon>
        <taxon>Pseudomonadati</taxon>
        <taxon>Bacteroidota</taxon>
        <taxon>Cytophagia</taxon>
        <taxon>Cytophagales</taxon>
        <taxon>Spirosomataceae</taxon>
        <taxon>Arsenicibacter</taxon>
    </lineage>
</organism>
<dbReference type="RefSeq" id="WP_071501994.1">
    <property type="nucleotide sequence ID" value="NZ_MORL01000002.1"/>
</dbReference>
<accession>A0A1S2VQY1</accession>
<dbReference type="SMART" id="SM00554">
    <property type="entry name" value="FAS1"/>
    <property type="match status" value="2"/>
</dbReference>
<keyword evidence="3" id="KW-1185">Reference proteome</keyword>
<dbReference type="PANTHER" id="PTHR10900:SF77">
    <property type="entry name" value="FI19380P1"/>
    <property type="match status" value="1"/>
</dbReference>
<dbReference type="AlphaFoldDB" id="A0A1S2VQY1"/>
<dbReference type="Proteomes" id="UP000181790">
    <property type="component" value="Unassembled WGS sequence"/>
</dbReference>
<proteinExistence type="predicted"/>
<dbReference type="InterPro" id="IPR036378">
    <property type="entry name" value="FAS1_dom_sf"/>
</dbReference>
<dbReference type="PROSITE" id="PS50213">
    <property type="entry name" value="FAS1"/>
    <property type="match status" value="2"/>
</dbReference>
<reference evidence="2 3" key="1">
    <citation type="submission" date="2016-10" db="EMBL/GenBank/DDBJ databases">
        <title>Arsenicibacter rosenii gen. nov., sp. nov., an efficient arsenic-methylating bacterium isolated from an arsenic-contaminated paddy soil.</title>
        <authorList>
            <person name="Huang K."/>
        </authorList>
    </citation>
    <scope>NUCLEOTIDE SEQUENCE [LARGE SCALE GENOMIC DNA]</scope>
    <source>
        <strain evidence="2 3">SM-1</strain>
    </source>
</reference>
<protein>
    <recommendedName>
        <fullName evidence="1">FAS1 domain-containing protein</fullName>
    </recommendedName>
</protein>
<dbReference type="InterPro" id="IPR050904">
    <property type="entry name" value="Adhesion/Biosynth-related"/>
</dbReference>
<dbReference type="Pfam" id="PF02469">
    <property type="entry name" value="Fasciclin"/>
    <property type="match status" value="2"/>
</dbReference>
<comment type="caution">
    <text evidence="2">The sequence shown here is derived from an EMBL/GenBank/DDBJ whole genome shotgun (WGS) entry which is preliminary data.</text>
</comment>
<dbReference type="SUPFAM" id="SSF82153">
    <property type="entry name" value="FAS1 domain"/>
    <property type="match status" value="2"/>
</dbReference>
<dbReference type="Gene3D" id="2.30.180.10">
    <property type="entry name" value="FAS1 domain"/>
    <property type="match status" value="2"/>
</dbReference>
<feature type="domain" description="FAS1" evidence="1">
    <location>
        <begin position="180"/>
        <end position="323"/>
    </location>
</feature>
<sequence length="325" mass="33009">MRIARNPFVKALAVGVLVSGILFGCKKDGETGGGGTAQPKTAADVVKEDANYSIFQAALTRANLTDALKATNLTVFLPNNAAFQASGFADAAAISALPVATAESIVNYHVLNGKVAVADIPGGTNVSVQTKGGQSAYITKTTSGTVATVSINGAKVVTPDVQSANGILHVIDRVLVPPTTTMLDAAKADPANFSLVVAAINRASTVNPTLTLLLSSSTSAPVTVFLPDNAAMTAAGLTAAAINSLSPTALSALMSYHTTNSLLFSSQLAAGQLLMFSGGKVTVTASATGTATLKGTKNTTAVNIKRANWLTTNGIIHVIDQVLQQ</sequence>
<dbReference type="InterPro" id="IPR000782">
    <property type="entry name" value="FAS1_domain"/>
</dbReference>
<dbReference type="GO" id="GO:0005615">
    <property type="term" value="C:extracellular space"/>
    <property type="evidence" value="ECO:0007669"/>
    <property type="project" value="TreeGrafter"/>
</dbReference>